<keyword evidence="2" id="KW-1185">Reference proteome</keyword>
<accession>A0ABP6P2T5</accession>
<comment type="caution">
    <text evidence="1">The sequence shown here is derived from an EMBL/GenBank/DDBJ whole genome shotgun (WGS) entry which is preliminary data.</text>
</comment>
<sequence>MLPAAVQCRETTWNGSASSGHPQYGQKVPVAPAAPVVLVMVTPRFLGVRRDSSDLSNVATQQECGLSSVHVQVDFVHATVKRGLHD</sequence>
<organism evidence="1 2">
    <name type="scientific">Streptomyces virens</name>
    <dbReference type="NCBI Taxonomy" id="285572"/>
    <lineage>
        <taxon>Bacteria</taxon>
        <taxon>Bacillati</taxon>
        <taxon>Actinomycetota</taxon>
        <taxon>Actinomycetes</taxon>
        <taxon>Kitasatosporales</taxon>
        <taxon>Streptomycetaceae</taxon>
        <taxon>Streptomyces</taxon>
    </lineage>
</organism>
<reference evidence="2" key="1">
    <citation type="journal article" date="2019" name="Int. J. Syst. Evol. Microbiol.">
        <title>The Global Catalogue of Microorganisms (GCM) 10K type strain sequencing project: providing services to taxonomists for standard genome sequencing and annotation.</title>
        <authorList>
            <consortium name="The Broad Institute Genomics Platform"/>
            <consortium name="The Broad Institute Genome Sequencing Center for Infectious Disease"/>
            <person name="Wu L."/>
            <person name="Ma J."/>
        </authorList>
    </citation>
    <scope>NUCLEOTIDE SEQUENCE [LARGE SCALE GENOMIC DNA]</scope>
    <source>
        <strain evidence="2">JCM 9095</strain>
    </source>
</reference>
<gene>
    <name evidence="1" type="ORF">GCM10010451_12450</name>
</gene>
<evidence type="ECO:0000313" key="1">
    <source>
        <dbReference type="EMBL" id="GAA3165892.1"/>
    </source>
</evidence>
<dbReference type="EMBL" id="BAAAUH010000006">
    <property type="protein sequence ID" value="GAA3165892.1"/>
    <property type="molecule type" value="Genomic_DNA"/>
</dbReference>
<protein>
    <submittedName>
        <fullName evidence="1">Uncharacterized protein</fullName>
    </submittedName>
</protein>
<evidence type="ECO:0000313" key="2">
    <source>
        <dbReference type="Proteomes" id="UP001501866"/>
    </source>
</evidence>
<dbReference type="Proteomes" id="UP001501866">
    <property type="component" value="Unassembled WGS sequence"/>
</dbReference>
<name>A0ABP6P2T5_9ACTN</name>
<proteinExistence type="predicted"/>